<evidence type="ECO:0000256" key="9">
    <source>
        <dbReference type="ARBA" id="ARBA00031636"/>
    </source>
</evidence>
<comment type="subcellular location">
    <subcellularLocation>
        <location evidence="1">Cell inner membrane</location>
        <topology evidence="1">Multi-pass membrane protein</topology>
    </subcellularLocation>
</comment>
<dbReference type="PIRSF" id="PIRSF006603">
    <property type="entry name" value="DinF"/>
    <property type="match status" value="1"/>
</dbReference>
<dbReference type="PANTHER" id="PTHR43298:SF2">
    <property type="entry name" value="FMN_FAD EXPORTER YEEO-RELATED"/>
    <property type="match status" value="1"/>
</dbReference>
<evidence type="ECO:0000256" key="4">
    <source>
        <dbReference type="ARBA" id="ARBA00022475"/>
    </source>
</evidence>
<feature type="transmembrane region" description="Helical" evidence="10">
    <location>
        <begin position="313"/>
        <end position="334"/>
    </location>
</feature>
<sequence>MVQFASLRPHVRPLLLLGLPLVGGQIAQVAIQIIDTLMLGRYDTEVLAAVVLATSLFFTVFIVGAGFSWAVTPLVAAASAAGDPVRVRRVTRMGFWASMGYGVLVLPVFLLSEPLFLALGQSPELARIAARYLDVAGWGIFPALAVMTLRAYLAGQARAQVVMWVTVAATVLNAGLNWLLIFGSWGFPEWGGRGAATASVLANSASVAVLAIYAERSFPGHQLFVRLWKPDWAELRQVFQLGWPIGVATLAETALFSAAAVMVGWLGVAELAAHGIALQLATVTFMMHLGLSQAATVLIGQAHGRGDRAAKRGISLAALVVSLGVAAVTIAVLAAIPRPLIRLFVDPADPMRDAILATGVGLVYMAAIFQLADGAQVVAISLLRGLQDTRVPMWQAAFSYWAVGAPLGWVLGIAAGAGAVGVWAGLAGGLCCAAVLLWRRLWRVQLAG</sequence>
<feature type="transmembrane region" description="Helical" evidence="10">
    <location>
        <begin position="14"/>
        <end position="34"/>
    </location>
</feature>
<proteinExistence type="predicted"/>
<evidence type="ECO:0000256" key="5">
    <source>
        <dbReference type="ARBA" id="ARBA00022692"/>
    </source>
</evidence>
<evidence type="ECO:0000256" key="3">
    <source>
        <dbReference type="ARBA" id="ARBA00022449"/>
    </source>
</evidence>
<dbReference type="EMBL" id="JACVXA010000071">
    <property type="protein sequence ID" value="MBE3640090.1"/>
    <property type="molecule type" value="Genomic_DNA"/>
</dbReference>
<keyword evidence="2" id="KW-0813">Transport</keyword>
<dbReference type="CDD" id="cd13131">
    <property type="entry name" value="MATE_NorM_like"/>
    <property type="match status" value="1"/>
</dbReference>
<evidence type="ECO:0000256" key="7">
    <source>
        <dbReference type="ARBA" id="ARBA00023065"/>
    </source>
</evidence>
<keyword evidence="12" id="KW-1185">Reference proteome</keyword>
<feature type="transmembrane region" description="Helical" evidence="10">
    <location>
        <begin position="93"/>
        <end position="112"/>
    </location>
</feature>
<keyword evidence="6 10" id="KW-1133">Transmembrane helix</keyword>
<dbReference type="Proteomes" id="UP000609121">
    <property type="component" value="Unassembled WGS sequence"/>
</dbReference>
<dbReference type="NCBIfam" id="TIGR00797">
    <property type="entry name" value="matE"/>
    <property type="match status" value="1"/>
</dbReference>
<evidence type="ECO:0000256" key="6">
    <source>
        <dbReference type="ARBA" id="ARBA00022989"/>
    </source>
</evidence>
<organism evidence="11 12">
    <name type="scientific">Mangrovicoccus algicola</name>
    <dbReference type="NCBI Taxonomy" id="2771008"/>
    <lineage>
        <taxon>Bacteria</taxon>
        <taxon>Pseudomonadati</taxon>
        <taxon>Pseudomonadota</taxon>
        <taxon>Alphaproteobacteria</taxon>
        <taxon>Rhodobacterales</taxon>
        <taxon>Paracoccaceae</taxon>
        <taxon>Mangrovicoccus</taxon>
    </lineage>
</organism>
<reference evidence="11" key="1">
    <citation type="submission" date="2020-09" db="EMBL/GenBank/DDBJ databases">
        <title>A novel bacterium of genus Mangrovicoccus, isolated from South China Sea.</title>
        <authorList>
            <person name="Huang H."/>
            <person name="Mo K."/>
            <person name="Hu Y."/>
        </authorList>
    </citation>
    <scope>NUCLEOTIDE SEQUENCE</scope>
    <source>
        <strain evidence="11">HB182678</strain>
    </source>
</reference>
<dbReference type="PANTHER" id="PTHR43298">
    <property type="entry name" value="MULTIDRUG RESISTANCE PROTEIN NORM-RELATED"/>
    <property type="match status" value="1"/>
</dbReference>
<feature type="transmembrane region" description="Helical" evidence="10">
    <location>
        <begin position="161"/>
        <end position="182"/>
    </location>
</feature>
<dbReference type="InterPro" id="IPR002528">
    <property type="entry name" value="MATE_fam"/>
</dbReference>
<dbReference type="RefSeq" id="WP_193185620.1">
    <property type="nucleotide sequence ID" value="NZ_JACVXA010000071.1"/>
</dbReference>
<dbReference type="GO" id="GO:0005886">
    <property type="term" value="C:plasma membrane"/>
    <property type="evidence" value="ECO:0007669"/>
    <property type="project" value="UniProtKB-SubCell"/>
</dbReference>
<dbReference type="InterPro" id="IPR050222">
    <property type="entry name" value="MATE_MdtK"/>
</dbReference>
<evidence type="ECO:0000256" key="1">
    <source>
        <dbReference type="ARBA" id="ARBA00004429"/>
    </source>
</evidence>
<protein>
    <recommendedName>
        <fullName evidence="9">Multidrug-efflux transporter</fullName>
    </recommendedName>
</protein>
<dbReference type="GO" id="GO:0015297">
    <property type="term" value="F:antiporter activity"/>
    <property type="evidence" value="ECO:0007669"/>
    <property type="project" value="UniProtKB-KW"/>
</dbReference>
<comment type="caution">
    <text evidence="11">The sequence shown here is derived from an EMBL/GenBank/DDBJ whole genome shotgun (WGS) entry which is preliminary data.</text>
</comment>
<accession>A0A8J6YYQ7</accession>
<evidence type="ECO:0000256" key="10">
    <source>
        <dbReference type="SAM" id="Phobius"/>
    </source>
</evidence>
<feature type="transmembrane region" description="Helical" evidence="10">
    <location>
        <begin position="271"/>
        <end position="292"/>
    </location>
</feature>
<keyword evidence="5 10" id="KW-0812">Transmembrane</keyword>
<feature type="transmembrane region" description="Helical" evidence="10">
    <location>
        <begin position="46"/>
        <end position="72"/>
    </location>
</feature>
<name>A0A8J6YYQ7_9RHOB</name>
<dbReference type="AlphaFoldDB" id="A0A8J6YYQ7"/>
<keyword evidence="4" id="KW-1003">Cell membrane</keyword>
<feature type="transmembrane region" description="Helical" evidence="10">
    <location>
        <begin position="194"/>
        <end position="214"/>
    </location>
</feature>
<evidence type="ECO:0000313" key="11">
    <source>
        <dbReference type="EMBL" id="MBE3640090.1"/>
    </source>
</evidence>
<feature type="transmembrane region" description="Helical" evidence="10">
    <location>
        <begin position="241"/>
        <end position="265"/>
    </location>
</feature>
<evidence type="ECO:0000256" key="2">
    <source>
        <dbReference type="ARBA" id="ARBA00022448"/>
    </source>
</evidence>
<evidence type="ECO:0000256" key="8">
    <source>
        <dbReference type="ARBA" id="ARBA00023136"/>
    </source>
</evidence>
<keyword evidence="7" id="KW-0406">Ion transport</keyword>
<dbReference type="GO" id="GO:0006811">
    <property type="term" value="P:monoatomic ion transport"/>
    <property type="evidence" value="ECO:0007669"/>
    <property type="project" value="UniProtKB-KW"/>
</dbReference>
<evidence type="ECO:0000313" key="12">
    <source>
        <dbReference type="Proteomes" id="UP000609121"/>
    </source>
</evidence>
<feature type="transmembrane region" description="Helical" evidence="10">
    <location>
        <begin position="420"/>
        <end position="438"/>
    </location>
</feature>
<dbReference type="GO" id="GO:0042910">
    <property type="term" value="F:xenobiotic transmembrane transporter activity"/>
    <property type="evidence" value="ECO:0007669"/>
    <property type="project" value="InterPro"/>
</dbReference>
<dbReference type="Pfam" id="PF01554">
    <property type="entry name" value="MatE"/>
    <property type="match status" value="2"/>
</dbReference>
<gene>
    <name evidence="11" type="ORF">ICN82_17940</name>
</gene>
<keyword evidence="3" id="KW-0050">Antiport</keyword>
<dbReference type="InterPro" id="IPR048279">
    <property type="entry name" value="MdtK-like"/>
</dbReference>
<feature type="transmembrane region" description="Helical" evidence="10">
    <location>
        <begin position="354"/>
        <end position="372"/>
    </location>
</feature>
<feature type="transmembrane region" description="Helical" evidence="10">
    <location>
        <begin position="393"/>
        <end position="414"/>
    </location>
</feature>
<feature type="transmembrane region" description="Helical" evidence="10">
    <location>
        <begin position="132"/>
        <end position="149"/>
    </location>
</feature>
<keyword evidence="8 10" id="KW-0472">Membrane</keyword>